<dbReference type="Proteomes" id="UP000295717">
    <property type="component" value="Unassembled WGS sequence"/>
</dbReference>
<gene>
    <name evidence="1" type="ORF">EDC35_101483</name>
</gene>
<evidence type="ECO:0000313" key="1">
    <source>
        <dbReference type="EMBL" id="TCT24163.1"/>
    </source>
</evidence>
<accession>A0A4R3NAH7</accession>
<keyword evidence="2" id="KW-1185">Reference proteome</keyword>
<proteinExistence type="predicted"/>
<evidence type="ECO:0000313" key="2">
    <source>
        <dbReference type="Proteomes" id="UP000295717"/>
    </source>
</evidence>
<dbReference type="AlphaFoldDB" id="A0A4R3NAH7"/>
<name>A0A4R3NAH7_9GAMM</name>
<comment type="caution">
    <text evidence="1">The sequence shown here is derived from an EMBL/GenBank/DDBJ whole genome shotgun (WGS) entry which is preliminary data.</text>
</comment>
<sequence length="123" mass="13952">MTSMDKFNKCAAEIFGLLYERFPIRTDIEIQSFPEYDDLENREIFFSTVDFLDSEGFIKCNDKVYGGYMGVVLTAKGFMVLNSTPKAINEKSTLGDEIKNVLKSGKDEGIKSVIREIVRLFVA</sequence>
<reference evidence="1 2" key="1">
    <citation type="submission" date="2019-03" db="EMBL/GenBank/DDBJ databases">
        <title>Genomic Encyclopedia of Type Strains, Phase IV (KMG-IV): sequencing the most valuable type-strain genomes for metagenomic binning, comparative biology and taxonomic classification.</title>
        <authorList>
            <person name="Goeker M."/>
        </authorList>
    </citation>
    <scope>NUCLEOTIDE SEQUENCE [LARGE SCALE GENOMIC DNA]</scope>
    <source>
        <strain evidence="1 2">DSM 13587</strain>
    </source>
</reference>
<dbReference type="EMBL" id="SMAO01000001">
    <property type="protein sequence ID" value="TCT24163.1"/>
    <property type="molecule type" value="Genomic_DNA"/>
</dbReference>
<protein>
    <recommendedName>
        <fullName evidence="3">YjcQ protein</fullName>
    </recommendedName>
</protein>
<evidence type="ECO:0008006" key="3">
    <source>
        <dbReference type="Google" id="ProtNLM"/>
    </source>
</evidence>
<organism evidence="1 2">
    <name type="scientific">Thiobaca trueperi</name>
    <dbReference type="NCBI Taxonomy" id="127458"/>
    <lineage>
        <taxon>Bacteria</taxon>
        <taxon>Pseudomonadati</taxon>
        <taxon>Pseudomonadota</taxon>
        <taxon>Gammaproteobacteria</taxon>
        <taxon>Chromatiales</taxon>
        <taxon>Chromatiaceae</taxon>
        <taxon>Thiobaca</taxon>
    </lineage>
</organism>